<dbReference type="RefSeq" id="WP_202232751.1">
    <property type="nucleotide sequence ID" value="NZ_AP018365.1"/>
</dbReference>
<accession>A0A7U3VM84</accession>
<keyword evidence="2" id="KW-0812">Transmembrane</keyword>
<dbReference type="Pfam" id="PF05223">
    <property type="entry name" value="MecA_N"/>
    <property type="match status" value="1"/>
</dbReference>
<keyword evidence="6" id="KW-1185">Reference proteome</keyword>
<dbReference type="KEGG" id="arev:RVR_1532"/>
<dbReference type="PANTHER" id="PTHR30627">
    <property type="entry name" value="PEPTIDOGLYCAN D,D-TRANSPEPTIDASE"/>
    <property type="match status" value="1"/>
</dbReference>
<dbReference type="Gene3D" id="3.40.710.10">
    <property type="entry name" value="DD-peptidase/beta-lactamase superfamily"/>
    <property type="match status" value="1"/>
</dbReference>
<evidence type="ECO:0000313" key="6">
    <source>
        <dbReference type="Proteomes" id="UP000595703"/>
    </source>
</evidence>
<dbReference type="InterPro" id="IPR001460">
    <property type="entry name" value="PCN-bd_Tpept"/>
</dbReference>
<dbReference type="AlphaFoldDB" id="A0A7U3VM84"/>
<organism evidence="5 6">
    <name type="scientific">Actinacidiphila reveromycinica</name>
    <dbReference type="NCBI Taxonomy" id="659352"/>
    <lineage>
        <taxon>Bacteria</taxon>
        <taxon>Bacillati</taxon>
        <taxon>Actinomycetota</taxon>
        <taxon>Actinomycetes</taxon>
        <taxon>Kitasatosporales</taxon>
        <taxon>Streptomycetaceae</taxon>
        <taxon>Actinacidiphila</taxon>
    </lineage>
</organism>
<reference evidence="5 6" key="1">
    <citation type="journal article" date="2010" name="J. Bacteriol.">
        <title>Biochemical characterization of a novel indole prenyltransferase from Streptomyces sp. SN-593.</title>
        <authorList>
            <person name="Takahashi S."/>
            <person name="Takagi H."/>
            <person name="Toyoda A."/>
            <person name="Uramoto M."/>
            <person name="Nogawa T."/>
            <person name="Ueki M."/>
            <person name="Sakaki Y."/>
            <person name="Osada H."/>
        </authorList>
    </citation>
    <scope>NUCLEOTIDE SEQUENCE [LARGE SCALE GENOMIC DNA]</scope>
    <source>
        <strain evidence="5 6">SN-593</strain>
    </source>
</reference>
<reference evidence="5 6" key="2">
    <citation type="journal article" date="2011" name="J. Antibiot.">
        <title>Furaquinocins I and J: novel polyketide isoprenoid hybrid compounds from Streptomyces reveromyceticus SN-593.</title>
        <authorList>
            <person name="Panthee S."/>
            <person name="Takahashi S."/>
            <person name="Takagi H."/>
            <person name="Nogawa T."/>
            <person name="Oowada E."/>
            <person name="Uramoto M."/>
            <person name="Osada H."/>
        </authorList>
    </citation>
    <scope>NUCLEOTIDE SEQUENCE [LARGE SCALE GENOMIC DNA]</scope>
    <source>
        <strain evidence="5 6">SN-593</strain>
    </source>
</reference>
<dbReference type="GO" id="GO:0071555">
    <property type="term" value="P:cell wall organization"/>
    <property type="evidence" value="ECO:0007669"/>
    <property type="project" value="TreeGrafter"/>
</dbReference>
<evidence type="ECO:0000256" key="2">
    <source>
        <dbReference type="SAM" id="Phobius"/>
    </source>
</evidence>
<gene>
    <name evidence="5" type="ORF">RVR_1532</name>
</gene>
<dbReference type="Proteomes" id="UP000595703">
    <property type="component" value="Chromosome"/>
</dbReference>
<proteinExistence type="predicted"/>
<reference evidence="5 6" key="4">
    <citation type="journal article" date="2020" name="Sci. Rep.">
        <title>beta-carboline chemical signals induce reveromycin production through a LuxR family regulator in Streptomyces sp. SN-593.</title>
        <authorList>
            <person name="Panthee S."/>
            <person name="Kito N."/>
            <person name="Hayashi T."/>
            <person name="Shimizu T."/>
            <person name="Ishikawa J."/>
            <person name="Hamamoto H."/>
            <person name="Osada H."/>
            <person name="Takahashi S."/>
        </authorList>
    </citation>
    <scope>NUCLEOTIDE SEQUENCE [LARGE SCALE GENOMIC DNA]</scope>
    <source>
        <strain evidence="5 6">SN-593</strain>
    </source>
</reference>
<feature type="domain" description="NTF2-like N-terminal transpeptidase" evidence="4">
    <location>
        <begin position="63"/>
        <end position="199"/>
    </location>
</feature>
<evidence type="ECO:0000259" key="3">
    <source>
        <dbReference type="Pfam" id="PF00905"/>
    </source>
</evidence>
<dbReference type="InterPro" id="IPR012338">
    <property type="entry name" value="Beta-lactam/transpept-like"/>
</dbReference>
<dbReference type="SUPFAM" id="SSF56601">
    <property type="entry name" value="beta-lactamase/transpeptidase-like"/>
    <property type="match status" value="1"/>
</dbReference>
<evidence type="ECO:0000256" key="1">
    <source>
        <dbReference type="SAM" id="MobiDB-lite"/>
    </source>
</evidence>
<keyword evidence="2" id="KW-1133">Transmembrane helix</keyword>
<evidence type="ECO:0000313" key="5">
    <source>
        <dbReference type="EMBL" id="BBA96297.1"/>
    </source>
</evidence>
<dbReference type="GO" id="GO:0005886">
    <property type="term" value="C:plasma membrane"/>
    <property type="evidence" value="ECO:0007669"/>
    <property type="project" value="TreeGrafter"/>
</dbReference>
<sequence>MPVARGVKIGVIGVVCAGMFGVAGYGAYNVYTGLDGSGGGHTASGSGGADAAPGPLTAKQVARTADAFLTAWAGGEIAKAAALTDSPQTATAALTNFRTQGHVTSLAITGIVPTPKGASTPATPATPSTTAATGTAPSAPTTPAGPGGADFTVTAHLSADGVTSTWTYASSLTVDHDSTGAAVVTWHPSVVNPALAEGDSVVTGTGADPETDVTDRNGKVLTGTRYPSLTRIIDDIRSRDGDKVKGGTPDVETYVQHGDGSPGKVLKVLRKGKARKLTTTLDAGVQAAAEKAVQGKNGAGVTALDIHDGTILAVANSDPSGTDIALQGADAPGSTMKIVTSAALIERGMGPGSPAPCNSTDNVQNGRIYHNDSPSLHNADADLLWDFANSCNTGFITQAPKLGASGLRDTAAQFGLTQPWNIGTATPDDQPGFPDGSGADELTSEMIGQGRVVANPLIMASVAATAATGSFHEPRIVAASMIDGRISAAGVGSRVSGDLRELMRGAITAGTATGVMSGFGADSGAKTGSAEVDGQAATNGWFTAFAGDVAVAAVVHDAGFGNTSAGPIVAQVLRAS</sequence>
<dbReference type="EMBL" id="AP018365">
    <property type="protein sequence ID" value="BBA96297.1"/>
    <property type="molecule type" value="Genomic_DNA"/>
</dbReference>
<dbReference type="Pfam" id="PF00905">
    <property type="entry name" value="Transpeptidase"/>
    <property type="match status" value="1"/>
</dbReference>
<keyword evidence="2" id="KW-0472">Membrane</keyword>
<dbReference type="GO" id="GO:0008658">
    <property type="term" value="F:penicillin binding"/>
    <property type="evidence" value="ECO:0007669"/>
    <property type="project" value="InterPro"/>
</dbReference>
<protein>
    <submittedName>
        <fullName evidence="5">Putative penicillin-binding protein</fullName>
    </submittedName>
</protein>
<name>A0A7U3VM84_9ACTN</name>
<feature type="transmembrane region" description="Helical" evidence="2">
    <location>
        <begin position="7"/>
        <end position="28"/>
    </location>
</feature>
<evidence type="ECO:0000259" key="4">
    <source>
        <dbReference type="Pfam" id="PF05223"/>
    </source>
</evidence>
<feature type="region of interest" description="Disordered" evidence="1">
    <location>
        <begin position="114"/>
        <end position="150"/>
    </location>
</feature>
<dbReference type="GO" id="GO:0046677">
    <property type="term" value="P:response to antibiotic"/>
    <property type="evidence" value="ECO:0007669"/>
    <property type="project" value="InterPro"/>
</dbReference>
<reference evidence="5 6" key="3">
    <citation type="journal article" date="2011" name="Nat. Chem. Biol.">
        <title>Reveromycin A biosynthesis uses RevG and RevJ for stereospecific spiroacetal formation.</title>
        <authorList>
            <person name="Takahashi S."/>
            <person name="Toyoda A."/>
            <person name="Sekiyama Y."/>
            <person name="Takagi H."/>
            <person name="Nogawa T."/>
            <person name="Uramoto M."/>
            <person name="Suzuki R."/>
            <person name="Koshino H."/>
            <person name="Kumano T."/>
            <person name="Panthee S."/>
            <person name="Dairi T."/>
            <person name="Ishikawa J."/>
            <person name="Ikeda H."/>
            <person name="Sakaki Y."/>
            <person name="Osada H."/>
        </authorList>
    </citation>
    <scope>NUCLEOTIDE SEQUENCE [LARGE SCALE GENOMIC DNA]</scope>
    <source>
        <strain evidence="5 6">SN-593</strain>
    </source>
</reference>
<feature type="domain" description="Penicillin-binding protein transpeptidase" evidence="3">
    <location>
        <begin position="300"/>
        <end position="573"/>
    </location>
</feature>
<feature type="compositionally biased region" description="Low complexity" evidence="1">
    <location>
        <begin position="114"/>
        <end position="144"/>
    </location>
</feature>
<dbReference type="PANTHER" id="PTHR30627:SF24">
    <property type="entry name" value="PENICILLIN-BINDING PROTEIN 4B"/>
    <property type="match status" value="1"/>
</dbReference>
<dbReference type="GO" id="GO:0071972">
    <property type="term" value="F:peptidoglycan L,D-transpeptidase activity"/>
    <property type="evidence" value="ECO:0007669"/>
    <property type="project" value="TreeGrafter"/>
</dbReference>
<dbReference type="InterPro" id="IPR007887">
    <property type="entry name" value="MecA_N"/>
</dbReference>
<dbReference type="InterPro" id="IPR050515">
    <property type="entry name" value="Beta-lactam/transpept"/>
</dbReference>